<keyword evidence="3" id="KW-1185">Reference proteome</keyword>
<evidence type="ECO:0000313" key="3">
    <source>
        <dbReference type="Proteomes" id="UP000650424"/>
    </source>
</evidence>
<dbReference type="PANTHER" id="PTHR33525">
    <property type="match status" value="1"/>
</dbReference>
<name>A0ABR6ZSN8_9BURK</name>
<proteinExistence type="predicted"/>
<dbReference type="Pfam" id="PF08668">
    <property type="entry name" value="HDOD"/>
    <property type="match status" value="1"/>
</dbReference>
<dbReference type="EMBL" id="JACOGF010000007">
    <property type="protein sequence ID" value="MBC3918891.1"/>
    <property type="molecule type" value="Genomic_DNA"/>
</dbReference>
<dbReference type="Gene3D" id="1.10.3210.10">
    <property type="entry name" value="Hypothetical protein af1432"/>
    <property type="match status" value="1"/>
</dbReference>
<accession>A0ABR6ZSN8</accession>
<sequence>MTSSAAQAAPKLTTEQSVDALIKTIRIPPRPSLLADVQVELADDDPDPRRLTAIIANDVAMSASLLKLANSSFFGLRLKAKSVEHAVSLLGITQCGNLMTGIIARQSIQVEKVSLVKFWDFSTKRAQAMTQLARRMRVCPGDLAHTFGLFCDIGIPLLLERFPDYAETLELAYKEANESFTAVEERRHATSHAAIGSLMARTWGLPENVSMAILLHHDYGVLNDPGTEESVKSLIALALLAEYGIQKYHGQEFSCEWEKGGEAACEFLGLSADDVEDRFEELHELFNHSQ</sequence>
<comment type="caution">
    <text evidence="2">The sequence shown here is derived from an EMBL/GenBank/DDBJ whole genome shotgun (WGS) entry which is preliminary data.</text>
</comment>
<dbReference type="PANTHER" id="PTHR33525:SF6">
    <property type="entry name" value="HDOD DOMAIN-CONTAINING PROTEIN"/>
    <property type="match status" value="1"/>
</dbReference>
<gene>
    <name evidence="2" type="ORF">H8L32_15480</name>
</gene>
<dbReference type="PROSITE" id="PS51833">
    <property type="entry name" value="HDOD"/>
    <property type="match status" value="1"/>
</dbReference>
<dbReference type="Proteomes" id="UP000650424">
    <property type="component" value="Unassembled WGS sequence"/>
</dbReference>
<dbReference type="InterPro" id="IPR052340">
    <property type="entry name" value="RNase_Y/CdgJ"/>
</dbReference>
<evidence type="ECO:0000313" key="2">
    <source>
        <dbReference type="EMBL" id="MBC3918891.1"/>
    </source>
</evidence>
<protein>
    <submittedName>
        <fullName evidence="2">HDOD domain-containing protein</fullName>
    </submittedName>
</protein>
<dbReference type="RefSeq" id="WP_186948143.1">
    <property type="nucleotide sequence ID" value="NZ_JACOGF010000007.1"/>
</dbReference>
<evidence type="ECO:0000259" key="1">
    <source>
        <dbReference type="PROSITE" id="PS51833"/>
    </source>
</evidence>
<dbReference type="SUPFAM" id="SSF109604">
    <property type="entry name" value="HD-domain/PDEase-like"/>
    <property type="match status" value="1"/>
</dbReference>
<organism evidence="2 3">
    <name type="scientific">Undibacterium hunanense</name>
    <dbReference type="NCBI Taxonomy" id="2762292"/>
    <lineage>
        <taxon>Bacteria</taxon>
        <taxon>Pseudomonadati</taxon>
        <taxon>Pseudomonadota</taxon>
        <taxon>Betaproteobacteria</taxon>
        <taxon>Burkholderiales</taxon>
        <taxon>Oxalobacteraceae</taxon>
        <taxon>Undibacterium</taxon>
    </lineage>
</organism>
<dbReference type="InterPro" id="IPR013976">
    <property type="entry name" value="HDOD"/>
</dbReference>
<feature type="domain" description="HDOD" evidence="1">
    <location>
        <begin position="27"/>
        <end position="219"/>
    </location>
</feature>
<reference evidence="2 3" key="1">
    <citation type="submission" date="2020-08" db="EMBL/GenBank/DDBJ databases">
        <title>Novel species isolated from subtropical streams in China.</title>
        <authorList>
            <person name="Lu H."/>
        </authorList>
    </citation>
    <scope>NUCLEOTIDE SEQUENCE [LARGE SCALE GENOMIC DNA]</scope>
    <source>
        <strain evidence="2 3">CY18W</strain>
    </source>
</reference>